<organism evidence="1 2">
    <name type="scientific">Muribaculum caecicola</name>
    <dbReference type="NCBI Taxonomy" id="3038144"/>
    <lineage>
        <taxon>Bacteria</taxon>
        <taxon>Pseudomonadati</taxon>
        <taxon>Bacteroidota</taxon>
        <taxon>Bacteroidia</taxon>
        <taxon>Bacteroidales</taxon>
        <taxon>Muribaculaceae</taxon>
        <taxon>Muribaculum</taxon>
    </lineage>
</organism>
<keyword evidence="2" id="KW-1185">Reference proteome</keyword>
<evidence type="ECO:0000313" key="1">
    <source>
        <dbReference type="EMBL" id="THG45703.1"/>
    </source>
</evidence>
<sequence>MLFFSAFAPAFAASKGLLGNVASKVSSSKDTADFKKSLKDAQVFEGMFNAYLDKKGKLLFEIPDSAFSHTYLLVNRIKGLSRTDDYVAGQMCSAPRLITFSKDQQNVYMHLVQTENEVDPSDPISASFERNFINPVLKGFKITNADSSSVFIDVTSFFAGNEKSISPIKESNPLTKLLGGRDGIKGTFYSDGSAVTAVKAFPLNLEVESQLAYTTKNALQPYTVLMSRSIVMLPDDPMRSRLQDNRVGYFSTDKYLYSSNLDRIKPYALIHRHRLEPREEDIDAYFAGKLVEPKKKIVFYVDSAFPEKWRGAVKEGIEYWNEAFEAAGFKNAIEARDYPKNDPEFDPDDIRYSCIRYCVTPTANAMGPSYVDPRTGEILGADVIWYHNIVSLLHNWRFTQTAAVDPRVRSRVFADSVMYESMTYVAAHEVGHCLGLMHNMGASYSFTLDNLRDPAFTQKYGTTPSIMDYARNNFVAQPGDMERGVKLTPPAVGVYDIYAINWGYRLIPGADTMDQEKPVLDSWIRAKSGDKMYEFGAQQFMGMVDPTDQTEDLGNDHIKAADMSISNLKIIMKNLSQWALEPDCNYDPLDETYRAMVQQYMRHVGHVYPYIGGMVYKEIRQGHDDGNARTYIDKKQQKRAMDWLLVQARTSDWLAPSDLMLKWEDPYQWQERLQRSVVGCLLSSAKLYRINEGGKIDPSRNYTLEEYLDDAVKGIFAPSYSGKKLSAADRNMQSAAIAAMTKYSGLKPASSKGSSKSLTAAEEFDEMSLTADSPAIPCSFNHNHSLDDNADTSFYRILLGLPTMSETELQPIMASRLEDILSLYKSKIDSSDRATRDFYSYHIRALKSILEN</sequence>
<name>A0AC61S3W8_9BACT</name>
<evidence type="ECO:0000313" key="2">
    <source>
        <dbReference type="Proteomes" id="UP000305401"/>
    </source>
</evidence>
<accession>A0AC61S3W8</accession>
<gene>
    <name evidence="1" type="ORF">E5990_08710</name>
</gene>
<comment type="caution">
    <text evidence="1">The sequence shown here is derived from an EMBL/GenBank/DDBJ whole genome shotgun (WGS) entry which is preliminary data.</text>
</comment>
<dbReference type="Proteomes" id="UP000305401">
    <property type="component" value="Unassembled WGS sequence"/>
</dbReference>
<protein>
    <submittedName>
        <fullName evidence="1">DUF5117 domain-containing protein</fullName>
    </submittedName>
</protein>
<dbReference type="EMBL" id="SSTG01000123">
    <property type="protein sequence ID" value="THG45703.1"/>
    <property type="molecule type" value="Genomic_DNA"/>
</dbReference>
<proteinExistence type="predicted"/>
<reference evidence="1" key="1">
    <citation type="submission" date="2019-04" db="EMBL/GenBank/DDBJ databases">
        <title>Microbes associate with the intestines of laboratory mice.</title>
        <authorList>
            <person name="Navarre W."/>
            <person name="Wong E."/>
            <person name="Huang K.C."/>
            <person name="Tropini C."/>
            <person name="Ng K."/>
            <person name="Yu B."/>
        </authorList>
    </citation>
    <scope>NUCLEOTIDE SEQUENCE</scope>
    <source>
        <strain evidence="1">NM86_A22</strain>
    </source>
</reference>